<keyword evidence="4" id="KW-1185">Reference proteome</keyword>
<protein>
    <submittedName>
        <fullName evidence="3">Membrane protein</fullName>
    </submittedName>
</protein>
<evidence type="ECO:0000256" key="2">
    <source>
        <dbReference type="SAM" id="Phobius"/>
    </source>
</evidence>
<evidence type="ECO:0000313" key="3">
    <source>
        <dbReference type="EMBL" id="CED72010.1"/>
    </source>
</evidence>
<dbReference type="GeneID" id="28541522"/>
<feature type="transmembrane region" description="Helical" evidence="2">
    <location>
        <begin position="6"/>
        <end position="27"/>
    </location>
</feature>
<dbReference type="PATRIC" id="fig|80852.17.peg.2012"/>
<gene>
    <name evidence="3" type="ORF">AWOD_I_1945</name>
</gene>
<keyword evidence="2" id="KW-0812">Transmembrane</keyword>
<dbReference type="HOGENOM" id="CLU_140401_0_0_6"/>
<sequence>MVDILTQLSELFSAIAIISVLVIFVLFNRKNIQLMKQLTEVQAEYKQLQNEQIKLKKQFVEFRTGSINIGQKVSEITQLSQHFDERLNELENTDSDGRLYSRANKLVQLGAGINELMEECELPKAEAELMMSLQAKIAAGKGSIPPLRLEDDD</sequence>
<dbReference type="AlphaFoldDB" id="A0A090IUD4"/>
<dbReference type="Proteomes" id="UP000032427">
    <property type="component" value="Chromosome 1"/>
</dbReference>
<accession>A0A090IUD4</accession>
<dbReference type="OrthoDB" id="5600183at2"/>
<dbReference type="EMBL" id="LN554846">
    <property type="protein sequence ID" value="CED72010.1"/>
    <property type="molecule type" value="Genomic_DNA"/>
</dbReference>
<dbReference type="Pfam" id="PF10975">
    <property type="entry name" value="DUF2802"/>
    <property type="match status" value="1"/>
</dbReference>
<dbReference type="InterPro" id="IPR021244">
    <property type="entry name" value="DUF2802"/>
</dbReference>
<dbReference type="KEGG" id="awd:AWOD_I_1945"/>
<organism evidence="3 4">
    <name type="scientific">Aliivibrio wodanis</name>
    <dbReference type="NCBI Taxonomy" id="80852"/>
    <lineage>
        <taxon>Bacteria</taxon>
        <taxon>Pseudomonadati</taxon>
        <taxon>Pseudomonadota</taxon>
        <taxon>Gammaproteobacteria</taxon>
        <taxon>Vibrionales</taxon>
        <taxon>Vibrionaceae</taxon>
        <taxon>Aliivibrio</taxon>
    </lineage>
</organism>
<name>A0A090IUD4_9GAMM</name>
<proteinExistence type="predicted"/>
<feature type="coiled-coil region" evidence="1">
    <location>
        <begin position="31"/>
        <end position="58"/>
    </location>
</feature>
<keyword evidence="2" id="KW-0472">Membrane</keyword>
<evidence type="ECO:0000313" key="4">
    <source>
        <dbReference type="Proteomes" id="UP000032427"/>
    </source>
</evidence>
<dbReference type="STRING" id="80852.AWOD_I_1945"/>
<reference evidence="4" key="1">
    <citation type="submission" date="2014-09" db="EMBL/GenBank/DDBJ databases">
        <authorList>
            <person name="Hjerde E."/>
        </authorList>
    </citation>
    <scope>NUCLEOTIDE SEQUENCE [LARGE SCALE GENOMIC DNA]</scope>
    <source>
        <strain evidence="4">06/09/139</strain>
    </source>
</reference>
<keyword evidence="1" id="KW-0175">Coiled coil</keyword>
<keyword evidence="2" id="KW-1133">Transmembrane helix</keyword>
<evidence type="ECO:0000256" key="1">
    <source>
        <dbReference type="SAM" id="Coils"/>
    </source>
</evidence>